<feature type="compositionally biased region" description="Polar residues" evidence="1">
    <location>
        <begin position="85"/>
        <end position="94"/>
    </location>
</feature>
<keyword evidence="3" id="KW-1185">Reference proteome</keyword>
<feature type="compositionally biased region" description="Basic and acidic residues" evidence="1">
    <location>
        <begin position="66"/>
        <end position="77"/>
    </location>
</feature>
<organism evidence="2 3">
    <name type="scientific">Branchiostoma lanceolatum</name>
    <name type="common">Common lancelet</name>
    <name type="synonym">Amphioxus lanceolatum</name>
    <dbReference type="NCBI Taxonomy" id="7740"/>
    <lineage>
        <taxon>Eukaryota</taxon>
        <taxon>Metazoa</taxon>
        <taxon>Chordata</taxon>
        <taxon>Cephalochordata</taxon>
        <taxon>Leptocardii</taxon>
        <taxon>Amphioxiformes</taxon>
        <taxon>Branchiostomatidae</taxon>
        <taxon>Branchiostoma</taxon>
    </lineage>
</organism>
<proteinExistence type="predicted"/>
<sequence>MGSLEDLNMHVSRSWYNTGVSGPSLATPESAFRTFPAIMKRNAATSDLPLPSDSITGICGVAVGQAERRESRDDKRNHGLKSWHQVASSALSTA</sequence>
<feature type="region of interest" description="Disordered" evidence="1">
    <location>
        <begin position="66"/>
        <end position="94"/>
    </location>
</feature>
<reference evidence="2" key="1">
    <citation type="submission" date="2022-01" db="EMBL/GenBank/DDBJ databases">
        <authorList>
            <person name="Braso-Vives M."/>
        </authorList>
    </citation>
    <scope>NUCLEOTIDE SEQUENCE</scope>
</reference>
<evidence type="ECO:0000313" key="3">
    <source>
        <dbReference type="Proteomes" id="UP000838412"/>
    </source>
</evidence>
<gene>
    <name evidence="2" type="primary">Hypp5009</name>
    <name evidence="2" type="ORF">BLAG_LOCUS24437</name>
</gene>
<protein>
    <submittedName>
        <fullName evidence="2">Hypp5009 protein</fullName>
    </submittedName>
</protein>
<evidence type="ECO:0000256" key="1">
    <source>
        <dbReference type="SAM" id="MobiDB-lite"/>
    </source>
</evidence>
<dbReference type="Proteomes" id="UP000838412">
    <property type="component" value="Chromosome 9"/>
</dbReference>
<dbReference type="EMBL" id="OV696694">
    <property type="protein sequence ID" value="CAH1272933.1"/>
    <property type="molecule type" value="Genomic_DNA"/>
</dbReference>
<evidence type="ECO:0000313" key="2">
    <source>
        <dbReference type="EMBL" id="CAH1272933.1"/>
    </source>
</evidence>
<name>A0A8K0F2U5_BRALA</name>
<accession>A0A8K0F2U5</accession>
<dbReference type="AlphaFoldDB" id="A0A8K0F2U5"/>